<name>A0A2P5CET7_PARAD</name>
<keyword evidence="2" id="KW-1185">Reference proteome</keyword>
<evidence type="ECO:0000313" key="2">
    <source>
        <dbReference type="Proteomes" id="UP000237105"/>
    </source>
</evidence>
<dbReference type="EMBL" id="JXTB01000139">
    <property type="protein sequence ID" value="PON59514.1"/>
    <property type="molecule type" value="Genomic_DNA"/>
</dbReference>
<proteinExistence type="predicted"/>
<reference evidence="2" key="1">
    <citation type="submission" date="2016-06" db="EMBL/GenBank/DDBJ databases">
        <title>Parallel loss of symbiosis genes in relatives of nitrogen-fixing non-legume Parasponia.</title>
        <authorList>
            <person name="Van Velzen R."/>
            <person name="Holmer R."/>
            <person name="Bu F."/>
            <person name="Rutten L."/>
            <person name="Van Zeijl A."/>
            <person name="Liu W."/>
            <person name="Santuari L."/>
            <person name="Cao Q."/>
            <person name="Sharma T."/>
            <person name="Shen D."/>
            <person name="Roswanjaya Y."/>
            <person name="Wardhani T."/>
            <person name="Kalhor M.S."/>
            <person name="Jansen J."/>
            <person name="Van den Hoogen J."/>
            <person name="Gungor B."/>
            <person name="Hartog M."/>
            <person name="Hontelez J."/>
            <person name="Verver J."/>
            <person name="Yang W.-C."/>
            <person name="Schijlen E."/>
            <person name="Repin R."/>
            <person name="Schilthuizen M."/>
            <person name="Schranz E."/>
            <person name="Heidstra R."/>
            <person name="Miyata K."/>
            <person name="Fedorova E."/>
            <person name="Kohlen W."/>
            <person name="Bisseling T."/>
            <person name="Smit S."/>
            <person name="Geurts R."/>
        </authorList>
    </citation>
    <scope>NUCLEOTIDE SEQUENCE [LARGE SCALE GENOMIC DNA]</scope>
    <source>
        <strain evidence="2">cv. WU1-14</strain>
    </source>
</reference>
<evidence type="ECO:0000313" key="1">
    <source>
        <dbReference type="EMBL" id="PON59514.1"/>
    </source>
</evidence>
<accession>A0A2P5CET7</accession>
<organism evidence="1 2">
    <name type="scientific">Parasponia andersonii</name>
    <name type="common">Sponia andersonii</name>
    <dbReference type="NCBI Taxonomy" id="3476"/>
    <lineage>
        <taxon>Eukaryota</taxon>
        <taxon>Viridiplantae</taxon>
        <taxon>Streptophyta</taxon>
        <taxon>Embryophyta</taxon>
        <taxon>Tracheophyta</taxon>
        <taxon>Spermatophyta</taxon>
        <taxon>Magnoliopsida</taxon>
        <taxon>eudicotyledons</taxon>
        <taxon>Gunneridae</taxon>
        <taxon>Pentapetalae</taxon>
        <taxon>rosids</taxon>
        <taxon>fabids</taxon>
        <taxon>Rosales</taxon>
        <taxon>Cannabaceae</taxon>
        <taxon>Parasponia</taxon>
    </lineage>
</organism>
<dbReference type="Proteomes" id="UP000237105">
    <property type="component" value="Unassembled WGS sequence"/>
</dbReference>
<dbReference type="AlphaFoldDB" id="A0A2P5CET7"/>
<gene>
    <name evidence="1" type="ORF">PanWU01x14_158720</name>
</gene>
<sequence>MNIATGTMTSLRLSDPSIEELADRLEKDHAVTRIAEKMTRYPVFYHNNGNQ</sequence>
<protein>
    <submittedName>
        <fullName evidence="1">Uncharacterized protein</fullName>
    </submittedName>
</protein>
<feature type="non-terminal residue" evidence="1">
    <location>
        <position position="51"/>
    </location>
</feature>
<comment type="caution">
    <text evidence="1">The sequence shown here is derived from an EMBL/GenBank/DDBJ whole genome shotgun (WGS) entry which is preliminary data.</text>
</comment>